<evidence type="ECO:0008006" key="3">
    <source>
        <dbReference type="Google" id="ProtNLM"/>
    </source>
</evidence>
<keyword evidence="2" id="KW-1185">Reference proteome</keyword>
<sequence>MSKRKWIRNALGLKTFQTIKKMVIGIKMMRMIQKDDKIYKVSLLKMRENPFSNCLDFWNKMQIR</sequence>
<evidence type="ECO:0000313" key="1">
    <source>
        <dbReference type="EMBL" id="MDZ5608512.1"/>
    </source>
</evidence>
<dbReference type="EMBL" id="JAXOVW010000034">
    <property type="protein sequence ID" value="MDZ5608512.1"/>
    <property type="molecule type" value="Genomic_DNA"/>
</dbReference>
<gene>
    <name evidence="1" type="ORF">U2I54_15755</name>
</gene>
<proteinExistence type="predicted"/>
<accession>A0ABU5JZB0</accession>
<reference evidence="2" key="1">
    <citation type="submission" date="2023-11" db="EMBL/GenBank/DDBJ databases">
        <title>Genome Sequence of Bacillus pseudomycoides stain BUPM19.</title>
        <authorList>
            <person name="Farhat A."/>
        </authorList>
    </citation>
    <scope>NUCLEOTIDE SEQUENCE [LARGE SCALE GENOMIC DNA]</scope>
    <source>
        <strain evidence="2">BUPM19</strain>
    </source>
</reference>
<evidence type="ECO:0000313" key="2">
    <source>
        <dbReference type="Proteomes" id="UP001291930"/>
    </source>
</evidence>
<organism evidence="1 2">
    <name type="scientific">Bacillus bingmayongensis</name>
    <dbReference type="NCBI Taxonomy" id="1150157"/>
    <lineage>
        <taxon>Bacteria</taxon>
        <taxon>Bacillati</taxon>
        <taxon>Bacillota</taxon>
        <taxon>Bacilli</taxon>
        <taxon>Bacillales</taxon>
        <taxon>Bacillaceae</taxon>
        <taxon>Bacillus</taxon>
    </lineage>
</organism>
<comment type="caution">
    <text evidence="1">The sequence shown here is derived from an EMBL/GenBank/DDBJ whole genome shotgun (WGS) entry which is preliminary data.</text>
</comment>
<protein>
    <recommendedName>
        <fullName evidence="3">Transposase</fullName>
    </recommendedName>
</protein>
<dbReference type="RefSeq" id="WP_017151586.1">
    <property type="nucleotide sequence ID" value="NZ_JAIKLI010000129.1"/>
</dbReference>
<dbReference type="Proteomes" id="UP001291930">
    <property type="component" value="Unassembled WGS sequence"/>
</dbReference>
<name>A0ABU5JZB0_9BACI</name>